<organism evidence="1">
    <name type="scientific">Petromyzon marinus</name>
    <name type="common">Sea lamprey</name>
    <dbReference type="NCBI Taxonomy" id="7757"/>
    <lineage>
        <taxon>Eukaryota</taxon>
        <taxon>Metazoa</taxon>
        <taxon>Chordata</taxon>
        <taxon>Craniata</taxon>
        <taxon>Vertebrata</taxon>
        <taxon>Cyclostomata</taxon>
        <taxon>Hyperoartia</taxon>
        <taxon>Petromyzontiformes</taxon>
        <taxon>Petromyzontidae</taxon>
        <taxon>Petromyzon</taxon>
    </lineage>
</organism>
<proteinExistence type="predicted"/>
<evidence type="ECO:0000313" key="1">
    <source>
        <dbReference type="Ensembl" id="ENSPMAP00000007785.1"/>
    </source>
</evidence>
<dbReference type="OMA" id="YFRCEGQ"/>
<name>S4RRE9_PETMA</name>
<dbReference type="PANTHER" id="PTHR46612">
    <property type="entry name" value="XYLOSIDE XYLOSYLTRANSFERASE 1"/>
    <property type="match status" value="1"/>
</dbReference>
<dbReference type="PANTHER" id="PTHR46612:SF1">
    <property type="entry name" value="XYLOSIDE XYLOSYLTRANSFERASE 1"/>
    <property type="match status" value="1"/>
</dbReference>
<dbReference type="Ensembl" id="ENSPMAT00000007820.1">
    <property type="protein sequence ID" value="ENSPMAP00000007785.1"/>
    <property type="gene ID" value="ENSPMAG00000007076.1"/>
</dbReference>
<dbReference type="SUPFAM" id="SSF53448">
    <property type="entry name" value="Nucleotide-diphospho-sugar transferases"/>
    <property type="match status" value="1"/>
</dbReference>
<dbReference type="HOGENOM" id="CLU_048175_1_0_1"/>
<dbReference type="GO" id="GO:0005789">
    <property type="term" value="C:endoplasmic reticulum membrane"/>
    <property type="evidence" value="ECO:0007669"/>
    <property type="project" value="TreeGrafter"/>
</dbReference>
<accession>S4RRE9</accession>
<dbReference type="InterPro" id="IPR042465">
    <property type="entry name" value="XXLT1"/>
</dbReference>
<dbReference type="GO" id="GO:0016266">
    <property type="term" value="P:protein O-linked glycosylation via N-acetyl-galactosamine"/>
    <property type="evidence" value="ECO:0007669"/>
    <property type="project" value="TreeGrafter"/>
</dbReference>
<dbReference type="GO" id="GO:0140560">
    <property type="term" value="F:xylosyl alpha-1,3-xylosyltransferase activity"/>
    <property type="evidence" value="ECO:0007669"/>
    <property type="project" value="TreeGrafter"/>
</dbReference>
<dbReference type="STRING" id="7757.ENSPMAP00000007785"/>
<sequence length="259" mass="29380">NELLHMHLVCDEPSKALGQKLLDAFLGKASFHSKVTVHGVGQLAEQLHPIVEPMQSHFSAGSGSYFNDAIFFMSVAMHLFMPREMERIVQLDLDLKLMANIRLLFSEFDKFGPDAVIGIAYEMQPVYRHAFWQYRKDHPGTHVGEPPMGGLPGFNSGVLLLDLVRMRNSAKYTEALTPSAVKDLATRFSFRGHLGDQDFFTVLGAAEPHLFHVLPCGWNRQLCTWWRDHGYADVFDRYFACDEPVRIYHGNCNTPIPDE</sequence>
<dbReference type="GeneTree" id="ENSGT00940000158154"/>
<protein>
    <submittedName>
        <fullName evidence="1">Xyloside xylosyltransferase 1</fullName>
    </submittedName>
</protein>
<dbReference type="InterPro" id="IPR029044">
    <property type="entry name" value="Nucleotide-diphossugar_trans"/>
</dbReference>
<reference evidence="1" key="2">
    <citation type="submission" date="2025-09" db="UniProtKB">
        <authorList>
            <consortium name="Ensembl"/>
        </authorList>
    </citation>
    <scope>IDENTIFICATION</scope>
</reference>
<reference evidence="1" key="1">
    <citation type="submission" date="2025-08" db="UniProtKB">
        <authorList>
            <consortium name="Ensembl"/>
        </authorList>
    </citation>
    <scope>IDENTIFICATION</scope>
</reference>
<dbReference type="Gene3D" id="3.90.550.10">
    <property type="entry name" value="Spore Coat Polysaccharide Biosynthesis Protein SpsA, Chain A"/>
    <property type="match status" value="1"/>
</dbReference>
<dbReference type="AlphaFoldDB" id="S4RRE9"/>